<organism evidence="1 2">
    <name type="scientific">Mycobacterium tuberculosis</name>
    <dbReference type="NCBI Taxonomy" id="1773"/>
    <lineage>
        <taxon>Bacteria</taxon>
        <taxon>Bacillati</taxon>
        <taxon>Actinomycetota</taxon>
        <taxon>Actinomycetes</taxon>
        <taxon>Mycobacteriales</taxon>
        <taxon>Mycobacteriaceae</taxon>
        <taxon>Mycobacterium</taxon>
        <taxon>Mycobacterium tuberculosis complex</taxon>
    </lineage>
</organism>
<dbReference type="AlphaFoldDB" id="A0A655CZX1"/>
<evidence type="ECO:0000313" key="2">
    <source>
        <dbReference type="Proteomes" id="UP000039217"/>
    </source>
</evidence>
<accession>A0A655CZX1</accession>
<evidence type="ECO:0000313" key="1">
    <source>
        <dbReference type="EMBL" id="CNU40144.1"/>
    </source>
</evidence>
<proteinExistence type="predicted"/>
<reference evidence="1 2" key="1">
    <citation type="submission" date="2015-03" db="EMBL/GenBank/DDBJ databases">
        <authorList>
            <consortium name="Pathogen Informatics"/>
        </authorList>
    </citation>
    <scope>NUCLEOTIDE SEQUENCE [LARGE SCALE GENOMIC DNA]</scope>
    <source>
        <strain evidence="1 2">D00501624</strain>
    </source>
</reference>
<sequence length="77" mass="7852">MASTSSLSPSLTCAISVASSGEVSPMPASERLAISFSDGSASNSRLTPRSATKYLICIACTGSRLAALARLVPIKSF</sequence>
<gene>
    <name evidence="1" type="ORF">ERS007661_00609</name>
</gene>
<protein>
    <submittedName>
        <fullName evidence="1">Uncharacterized protein</fullName>
    </submittedName>
</protein>
<dbReference type="Proteomes" id="UP000039217">
    <property type="component" value="Unassembled WGS sequence"/>
</dbReference>
<dbReference type="EMBL" id="CQQC01000128">
    <property type="protein sequence ID" value="CNU40144.1"/>
    <property type="molecule type" value="Genomic_DNA"/>
</dbReference>
<name>A0A655CZX1_MYCTX</name>